<evidence type="ECO:0000313" key="1">
    <source>
        <dbReference type="EMBL" id="MDT3426842.1"/>
    </source>
</evidence>
<protein>
    <submittedName>
        <fullName evidence="1">Uncharacterized protein</fullName>
    </submittedName>
</protein>
<reference evidence="1 2" key="1">
    <citation type="submission" date="2023-07" db="EMBL/GenBank/DDBJ databases">
        <title>Genomic Encyclopedia of Type Strains, Phase IV (KMG-IV): sequencing the most valuable type-strain genomes for metagenomic binning, comparative biology and taxonomic classification.</title>
        <authorList>
            <person name="Goeker M."/>
        </authorList>
    </citation>
    <scope>NUCLEOTIDE SEQUENCE [LARGE SCALE GENOMIC DNA]</scope>
    <source>
        <strain evidence="1 2">T98</strain>
    </source>
</reference>
<dbReference type="EMBL" id="JAUSUY010000008">
    <property type="protein sequence ID" value="MDT3426842.1"/>
    <property type="molecule type" value="Genomic_DNA"/>
</dbReference>
<name>A0ABU3H9Y3_9BACL</name>
<comment type="caution">
    <text evidence="1">The sequence shown here is derived from an EMBL/GenBank/DDBJ whole genome shotgun (WGS) entry which is preliminary data.</text>
</comment>
<organism evidence="1 2">
    <name type="scientific">Paenibacillus forsythiae</name>
    <dbReference type="NCBI Taxonomy" id="365616"/>
    <lineage>
        <taxon>Bacteria</taxon>
        <taxon>Bacillati</taxon>
        <taxon>Bacillota</taxon>
        <taxon>Bacilli</taxon>
        <taxon>Bacillales</taxon>
        <taxon>Paenibacillaceae</taxon>
        <taxon>Paenibacillus</taxon>
    </lineage>
</organism>
<proteinExistence type="predicted"/>
<accession>A0ABU3H9Y3</accession>
<keyword evidence="2" id="KW-1185">Reference proteome</keyword>
<dbReference type="Proteomes" id="UP001248709">
    <property type="component" value="Unassembled WGS sequence"/>
</dbReference>
<sequence>MIFYSAQNIAFAALLAYDPNLYTQKRHLASGRYSSTGAIPGNIVSIRATD</sequence>
<evidence type="ECO:0000313" key="2">
    <source>
        <dbReference type="Proteomes" id="UP001248709"/>
    </source>
</evidence>
<gene>
    <name evidence="1" type="ORF">J2Z22_002376</name>
</gene>